<evidence type="ECO:0000259" key="12">
    <source>
        <dbReference type="Pfam" id="PF13609"/>
    </source>
</evidence>
<evidence type="ECO:0000256" key="2">
    <source>
        <dbReference type="ARBA" id="ARBA00011233"/>
    </source>
</evidence>
<keyword evidence="10" id="KW-0998">Cell outer membrane</keyword>
<evidence type="ECO:0000256" key="11">
    <source>
        <dbReference type="SAM" id="SignalP"/>
    </source>
</evidence>
<evidence type="ECO:0000256" key="9">
    <source>
        <dbReference type="ARBA" id="ARBA00023136"/>
    </source>
</evidence>
<reference evidence="14" key="1">
    <citation type="submission" date="2016-01" db="EMBL/GenBank/DDBJ databases">
        <authorList>
            <person name="Peeters C."/>
        </authorList>
    </citation>
    <scope>NUCLEOTIDE SEQUENCE [LARGE SCALE GENOMIC DNA]</scope>
</reference>
<feature type="domain" description="Porin" evidence="12">
    <location>
        <begin position="12"/>
        <end position="346"/>
    </location>
</feature>
<sequence>MFTKHGRAAVSIAAALCSGSAFAQSSVTLYGVMDTGIEYVSHANAAGDHVVRMPGITGEVPSRWGMRGVEDLGGALKAVFVLESGFNVRAGDSGQGGRLFGRQAFVGLEGPWGTLSFGRQYTMTYWVMSDADILGPDIYGIGALDAFLPNGRSDNTVAYKGKFYGVTVGGSYSFGRDSTGTGNSPGQGTCFGPVPGDASQCREWSAMLKYDSTYFGVATAYDEQRGGTNARASFFDGVTPLAIASSGDKDARLQANGYVNVMGVKIGGGWIGRRVESDGAGGSVRSNLFYLGAQYFVTPALAIDGEAYRVIVEQHDTRATLASLRATYFLSKRTAVYGNVAYLWNSANARFSVSAGGGGTTPAPGMGQLGAIVGVRHSF</sequence>
<accession>A0A158G0Q8</accession>
<dbReference type="SUPFAM" id="SSF56935">
    <property type="entry name" value="Porins"/>
    <property type="match status" value="1"/>
</dbReference>
<keyword evidence="4" id="KW-1134">Transmembrane beta strand</keyword>
<dbReference type="GO" id="GO:0009279">
    <property type="term" value="C:cell outer membrane"/>
    <property type="evidence" value="ECO:0007669"/>
    <property type="project" value="UniProtKB-SubCell"/>
</dbReference>
<dbReference type="RefSeq" id="WP_053571172.1">
    <property type="nucleotide sequence ID" value="NZ_FCNY02000003.1"/>
</dbReference>
<comment type="subcellular location">
    <subcellularLocation>
        <location evidence="1">Cell outer membrane</location>
        <topology evidence="1">Multi-pass membrane protein</topology>
    </subcellularLocation>
</comment>
<gene>
    <name evidence="13" type="ORF">AWB70_01429</name>
</gene>
<comment type="subunit">
    <text evidence="2">Homotrimer.</text>
</comment>
<dbReference type="Gene3D" id="2.40.160.10">
    <property type="entry name" value="Porin"/>
    <property type="match status" value="1"/>
</dbReference>
<dbReference type="Proteomes" id="UP000054740">
    <property type="component" value="Unassembled WGS sequence"/>
</dbReference>
<dbReference type="GO" id="GO:0006811">
    <property type="term" value="P:monoatomic ion transport"/>
    <property type="evidence" value="ECO:0007669"/>
    <property type="project" value="UniProtKB-KW"/>
</dbReference>
<evidence type="ECO:0000256" key="4">
    <source>
        <dbReference type="ARBA" id="ARBA00022452"/>
    </source>
</evidence>
<evidence type="ECO:0000256" key="3">
    <source>
        <dbReference type="ARBA" id="ARBA00022448"/>
    </source>
</evidence>
<feature type="signal peptide" evidence="11">
    <location>
        <begin position="1"/>
        <end position="23"/>
    </location>
</feature>
<dbReference type="PANTHER" id="PTHR34501:SF9">
    <property type="entry name" value="MAJOR OUTER MEMBRANE PROTEIN P.IA"/>
    <property type="match status" value="1"/>
</dbReference>
<keyword evidence="14" id="KW-1185">Reference proteome</keyword>
<organism evidence="13 14">
    <name type="scientific">Caballeronia cordobensis</name>
    <name type="common">Burkholderia cordobensis</name>
    <dbReference type="NCBI Taxonomy" id="1353886"/>
    <lineage>
        <taxon>Bacteria</taxon>
        <taxon>Pseudomonadati</taxon>
        <taxon>Pseudomonadota</taxon>
        <taxon>Betaproteobacteria</taxon>
        <taxon>Burkholderiales</taxon>
        <taxon>Burkholderiaceae</taxon>
        <taxon>Caballeronia</taxon>
    </lineage>
</organism>
<keyword evidence="5" id="KW-0812">Transmembrane</keyword>
<dbReference type="PANTHER" id="PTHR34501">
    <property type="entry name" value="PROTEIN YDDL-RELATED"/>
    <property type="match status" value="1"/>
</dbReference>
<evidence type="ECO:0000256" key="6">
    <source>
        <dbReference type="ARBA" id="ARBA00022729"/>
    </source>
</evidence>
<name>A0A158G0Q8_CABCO</name>
<evidence type="ECO:0000256" key="1">
    <source>
        <dbReference type="ARBA" id="ARBA00004571"/>
    </source>
</evidence>
<evidence type="ECO:0000256" key="7">
    <source>
        <dbReference type="ARBA" id="ARBA00023065"/>
    </source>
</evidence>
<evidence type="ECO:0000256" key="5">
    <source>
        <dbReference type="ARBA" id="ARBA00022692"/>
    </source>
</evidence>
<dbReference type="InterPro" id="IPR050298">
    <property type="entry name" value="Gram-neg_bact_OMP"/>
</dbReference>
<dbReference type="InterPro" id="IPR023614">
    <property type="entry name" value="Porin_dom_sf"/>
</dbReference>
<keyword evidence="8" id="KW-0626">Porin</keyword>
<keyword evidence="9" id="KW-0472">Membrane</keyword>
<proteinExistence type="predicted"/>
<evidence type="ECO:0000256" key="8">
    <source>
        <dbReference type="ARBA" id="ARBA00023114"/>
    </source>
</evidence>
<keyword evidence="7" id="KW-0406">Ion transport</keyword>
<dbReference type="Pfam" id="PF13609">
    <property type="entry name" value="Porin_4"/>
    <property type="match status" value="1"/>
</dbReference>
<keyword evidence="3" id="KW-0813">Transport</keyword>
<feature type="chain" id="PRO_5011111851" evidence="11">
    <location>
        <begin position="24"/>
        <end position="379"/>
    </location>
</feature>
<dbReference type="AlphaFoldDB" id="A0A158G0Q8"/>
<protein>
    <submittedName>
        <fullName evidence="13">Porin</fullName>
    </submittedName>
</protein>
<dbReference type="EMBL" id="FCNY02000003">
    <property type="protein sequence ID" value="SAL25523.1"/>
    <property type="molecule type" value="Genomic_DNA"/>
</dbReference>
<dbReference type="CDD" id="cd00342">
    <property type="entry name" value="gram_neg_porins"/>
    <property type="match status" value="1"/>
</dbReference>
<dbReference type="GO" id="GO:0015288">
    <property type="term" value="F:porin activity"/>
    <property type="evidence" value="ECO:0007669"/>
    <property type="project" value="UniProtKB-KW"/>
</dbReference>
<keyword evidence="6 11" id="KW-0732">Signal</keyword>
<evidence type="ECO:0000313" key="13">
    <source>
        <dbReference type="EMBL" id="SAL25523.1"/>
    </source>
</evidence>
<evidence type="ECO:0000313" key="14">
    <source>
        <dbReference type="Proteomes" id="UP000054740"/>
    </source>
</evidence>
<evidence type="ECO:0000256" key="10">
    <source>
        <dbReference type="ARBA" id="ARBA00023237"/>
    </source>
</evidence>
<dbReference type="GO" id="GO:0046930">
    <property type="term" value="C:pore complex"/>
    <property type="evidence" value="ECO:0007669"/>
    <property type="project" value="UniProtKB-KW"/>
</dbReference>
<dbReference type="InterPro" id="IPR033900">
    <property type="entry name" value="Gram_neg_porin_domain"/>
</dbReference>